<dbReference type="AlphaFoldDB" id="A0AA41XB78"/>
<evidence type="ECO:0000313" key="2">
    <source>
        <dbReference type="EMBL" id="MCP8970144.1"/>
    </source>
</evidence>
<name>A0AA41XB78_9BACI</name>
<reference evidence="2" key="1">
    <citation type="submission" date="2022-07" db="EMBL/GenBank/DDBJ databases">
        <authorList>
            <person name="Li W.-J."/>
            <person name="Deng Q.-Q."/>
        </authorList>
    </citation>
    <scope>NUCLEOTIDE SEQUENCE</scope>
    <source>
        <strain evidence="2">SYSU M60031</strain>
    </source>
</reference>
<dbReference type="Gene3D" id="1.10.260.40">
    <property type="entry name" value="lambda repressor-like DNA-binding domains"/>
    <property type="match status" value="1"/>
</dbReference>
<dbReference type="PROSITE" id="PS50943">
    <property type="entry name" value="HTH_CROC1"/>
    <property type="match status" value="1"/>
</dbReference>
<dbReference type="InterPro" id="IPR010982">
    <property type="entry name" value="Lambda_DNA-bd_dom_sf"/>
</dbReference>
<keyword evidence="3" id="KW-1185">Reference proteome</keyword>
<proteinExistence type="predicted"/>
<organism evidence="2 3">
    <name type="scientific">Ectobacillus ponti</name>
    <dbReference type="NCBI Taxonomy" id="2961894"/>
    <lineage>
        <taxon>Bacteria</taxon>
        <taxon>Bacillati</taxon>
        <taxon>Bacillota</taxon>
        <taxon>Bacilli</taxon>
        <taxon>Bacillales</taxon>
        <taxon>Bacillaceae</taxon>
        <taxon>Ectobacillus</taxon>
    </lineage>
</organism>
<dbReference type="SUPFAM" id="SSF47413">
    <property type="entry name" value="lambda repressor-like DNA-binding domains"/>
    <property type="match status" value="1"/>
</dbReference>
<dbReference type="EMBL" id="JANCLT010000009">
    <property type="protein sequence ID" value="MCP8970144.1"/>
    <property type="molecule type" value="Genomic_DNA"/>
</dbReference>
<feature type="domain" description="HTH cro/C1-type" evidence="1">
    <location>
        <begin position="6"/>
        <end position="62"/>
    </location>
</feature>
<dbReference type="Proteomes" id="UP001156102">
    <property type="component" value="Unassembled WGS sequence"/>
</dbReference>
<dbReference type="InterPro" id="IPR001387">
    <property type="entry name" value="Cro/C1-type_HTH"/>
</dbReference>
<protein>
    <submittedName>
        <fullName evidence="2">Helix-turn-helix transcriptional regulator</fullName>
    </submittedName>
</protein>
<comment type="caution">
    <text evidence="2">The sequence shown here is derived from an EMBL/GenBank/DDBJ whole genome shotgun (WGS) entry which is preliminary data.</text>
</comment>
<sequence>MFRIKIRELLARRGMNQKDLALVTGLREATISEMVNDTRTSYNKKNLLRIMEALKVTDISEILEVIVIKE</sequence>
<evidence type="ECO:0000313" key="3">
    <source>
        <dbReference type="Proteomes" id="UP001156102"/>
    </source>
</evidence>
<accession>A0AA41XB78</accession>
<dbReference type="CDD" id="cd00093">
    <property type="entry name" value="HTH_XRE"/>
    <property type="match status" value="1"/>
</dbReference>
<evidence type="ECO:0000259" key="1">
    <source>
        <dbReference type="PROSITE" id="PS50943"/>
    </source>
</evidence>
<dbReference type="GO" id="GO:0003677">
    <property type="term" value="F:DNA binding"/>
    <property type="evidence" value="ECO:0007669"/>
    <property type="project" value="InterPro"/>
</dbReference>
<gene>
    <name evidence="2" type="ORF">NK662_16605</name>
</gene>
<dbReference type="Pfam" id="PF13443">
    <property type="entry name" value="HTH_26"/>
    <property type="match status" value="1"/>
</dbReference>
<dbReference type="SMART" id="SM00530">
    <property type="entry name" value="HTH_XRE"/>
    <property type="match status" value="1"/>
</dbReference>
<dbReference type="RefSeq" id="WP_254760073.1">
    <property type="nucleotide sequence ID" value="NZ_JANCLT010000009.1"/>
</dbReference>